<feature type="region of interest" description="Disordered" evidence="1">
    <location>
        <begin position="59"/>
        <end position="83"/>
    </location>
</feature>
<dbReference type="AlphaFoldDB" id="A0A0C3HQ64"/>
<evidence type="ECO:0000256" key="1">
    <source>
        <dbReference type="SAM" id="MobiDB-lite"/>
    </source>
</evidence>
<dbReference type="HOGENOM" id="CLU_2050308_0_0_1"/>
<accession>A0A0C3HQ64</accession>
<sequence length="120" mass="12436">MPLGDYWIDPVIRALAACLGVSNAKHEVAGAALQSAARRQQRAAYSLILPGWAVAAAPSAGPQPPTANRGRGCEKESPPSLRTTVSGIEDTVQYCTVGAGLGRTRTKLLLDGSLLAARLA</sequence>
<dbReference type="EMBL" id="KN832872">
    <property type="protein sequence ID" value="KIN04452.1"/>
    <property type="molecule type" value="Genomic_DNA"/>
</dbReference>
<organism evidence="2 3">
    <name type="scientific">Oidiodendron maius (strain Zn)</name>
    <dbReference type="NCBI Taxonomy" id="913774"/>
    <lineage>
        <taxon>Eukaryota</taxon>
        <taxon>Fungi</taxon>
        <taxon>Dikarya</taxon>
        <taxon>Ascomycota</taxon>
        <taxon>Pezizomycotina</taxon>
        <taxon>Leotiomycetes</taxon>
        <taxon>Leotiomycetes incertae sedis</taxon>
        <taxon>Myxotrichaceae</taxon>
        <taxon>Oidiodendron</taxon>
    </lineage>
</organism>
<proteinExistence type="predicted"/>
<keyword evidence="3" id="KW-1185">Reference proteome</keyword>
<evidence type="ECO:0000313" key="3">
    <source>
        <dbReference type="Proteomes" id="UP000054321"/>
    </source>
</evidence>
<reference evidence="2 3" key="1">
    <citation type="submission" date="2014-04" db="EMBL/GenBank/DDBJ databases">
        <authorList>
            <consortium name="DOE Joint Genome Institute"/>
            <person name="Kuo A."/>
            <person name="Martino E."/>
            <person name="Perotto S."/>
            <person name="Kohler A."/>
            <person name="Nagy L.G."/>
            <person name="Floudas D."/>
            <person name="Copeland A."/>
            <person name="Barry K.W."/>
            <person name="Cichocki N."/>
            <person name="Veneault-Fourrey C."/>
            <person name="LaButti K."/>
            <person name="Lindquist E.A."/>
            <person name="Lipzen A."/>
            <person name="Lundell T."/>
            <person name="Morin E."/>
            <person name="Murat C."/>
            <person name="Sun H."/>
            <person name="Tunlid A."/>
            <person name="Henrissat B."/>
            <person name="Grigoriev I.V."/>
            <person name="Hibbett D.S."/>
            <person name="Martin F."/>
            <person name="Nordberg H.P."/>
            <person name="Cantor M.N."/>
            <person name="Hua S.X."/>
        </authorList>
    </citation>
    <scope>NUCLEOTIDE SEQUENCE [LARGE SCALE GENOMIC DNA]</scope>
    <source>
        <strain evidence="2 3">Zn</strain>
    </source>
</reference>
<evidence type="ECO:0000313" key="2">
    <source>
        <dbReference type="EMBL" id="KIN04452.1"/>
    </source>
</evidence>
<name>A0A0C3HQ64_OIDMZ</name>
<dbReference type="InParanoid" id="A0A0C3HQ64"/>
<reference evidence="3" key="2">
    <citation type="submission" date="2015-01" db="EMBL/GenBank/DDBJ databases">
        <title>Evolutionary Origins and Diversification of the Mycorrhizal Mutualists.</title>
        <authorList>
            <consortium name="DOE Joint Genome Institute"/>
            <consortium name="Mycorrhizal Genomics Consortium"/>
            <person name="Kohler A."/>
            <person name="Kuo A."/>
            <person name="Nagy L.G."/>
            <person name="Floudas D."/>
            <person name="Copeland A."/>
            <person name="Barry K.W."/>
            <person name="Cichocki N."/>
            <person name="Veneault-Fourrey C."/>
            <person name="LaButti K."/>
            <person name="Lindquist E.A."/>
            <person name="Lipzen A."/>
            <person name="Lundell T."/>
            <person name="Morin E."/>
            <person name="Murat C."/>
            <person name="Riley R."/>
            <person name="Ohm R."/>
            <person name="Sun H."/>
            <person name="Tunlid A."/>
            <person name="Henrissat B."/>
            <person name="Grigoriev I.V."/>
            <person name="Hibbett D.S."/>
            <person name="Martin F."/>
        </authorList>
    </citation>
    <scope>NUCLEOTIDE SEQUENCE [LARGE SCALE GENOMIC DNA]</scope>
    <source>
        <strain evidence="3">Zn</strain>
    </source>
</reference>
<dbReference type="Proteomes" id="UP000054321">
    <property type="component" value="Unassembled WGS sequence"/>
</dbReference>
<protein>
    <submittedName>
        <fullName evidence="2">Uncharacterized protein</fullName>
    </submittedName>
</protein>
<gene>
    <name evidence="2" type="ORF">OIDMADRAFT_25106</name>
</gene>